<comment type="caution">
    <text evidence="1">The sequence shown here is derived from an EMBL/GenBank/DDBJ whole genome shotgun (WGS) entry which is preliminary data.</text>
</comment>
<protein>
    <recommendedName>
        <fullName evidence="3">Ribosome alternative rescue factor ArfA</fullName>
    </recommendedName>
</protein>
<gene>
    <name evidence="1" type="ORF">JK636_15325</name>
</gene>
<dbReference type="RefSeq" id="WP_202749873.1">
    <property type="nucleotide sequence ID" value="NZ_JAESWC010000009.1"/>
</dbReference>
<dbReference type="Proteomes" id="UP000632377">
    <property type="component" value="Unassembled WGS sequence"/>
</dbReference>
<dbReference type="EMBL" id="JAESWC010000009">
    <property type="protein sequence ID" value="MBL4937124.1"/>
    <property type="molecule type" value="Genomic_DNA"/>
</dbReference>
<proteinExistence type="predicted"/>
<evidence type="ECO:0000313" key="1">
    <source>
        <dbReference type="EMBL" id="MBL4937124.1"/>
    </source>
</evidence>
<reference evidence="1 2" key="1">
    <citation type="submission" date="2021-01" db="EMBL/GenBank/DDBJ databases">
        <title>Genome public.</title>
        <authorList>
            <person name="Liu C."/>
            <person name="Sun Q."/>
        </authorList>
    </citation>
    <scope>NUCLEOTIDE SEQUENCE [LARGE SCALE GENOMIC DNA]</scope>
    <source>
        <strain evidence="1 2">YIM B02515</strain>
    </source>
</reference>
<name>A0ABS1TCN1_9CLOT</name>
<evidence type="ECO:0008006" key="3">
    <source>
        <dbReference type="Google" id="ProtNLM"/>
    </source>
</evidence>
<evidence type="ECO:0000313" key="2">
    <source>
        <dbReference type="Proteomes" id="UP000632377"/>
    </source>
</evidence>
<organism evidence="1 2">
    <name type="scientific">Clostridium rhizosphaerae</name>
    <dbReference type="NCBI Taxonomy" id="2803861"/>
    <lineage>
        <taxon>Bacteria</taxon>
        <taxon>Bacillati</taxon>
        <taxon>Bacillota</taxon>
        <taxon>Clostridia</taxon>
        <taxon>Eubacteriales</taxon>
        <taxon>Clostridiaceae</taxon>
        <taxon>Clostridium</taxon>
    </lineage>
</organism>
<keyword evidence="2" id="KW-1185">Reference proteome</keyword>
<accession>A0ABS1TCN1</accession>
<sequence>MKKSKKALSKNLGFKIDMNELALNQRKFETSEIGRGVGIHKNKKGKGSYTRKNIKFGDSSCGYICLY</sequence>